<dbReference type="Proteomes" id="UP000183015">
    <property type="component" value="Unassembled WGS sequence"/>
</dbReference>
<feature type="region of interest" description="Disordered" evidence="1">
    <location>
        <begin position="556"/>
        <end position="586"/>
    </location>
</feature>
<dbReference type="STRING" id="235985.SAMN05414137_1861"/>
<dbReference type="AlphaFoldDB" id="A0A1H8BYI5"/>
<dbReference type="GO" id="GO:0016887">
    <property type="term" value="F:ATP hydrolysis activity"/>
    <property type="evidence" value="ECO:0007669"/>
    <property type="project" value="InterPro"/>
</dbReference>
<name>A0A1H8BYI5_STRJI</name>
<feature type="region of interest" description="Disordered" evidence="1">
    <location>
        <begin position="329"/>
        <end position="358"/>
    </location>
</feature>
<evidence type="ECO:0000313" key="3">
    <source>
        <dbReference type="EMBL" id="SEM87214.1"/>
    </source>
</evidence>
<proteinExistence type="predicted"/>
<evidence type="ECO:0000313" key="4">
    <source>
        <dbReference type="Proteomes" id="UP000183015"/>
    </source>
</evidence>
<feature type="non-terminal residue" evidence="3">
    <location>
        <position position="1"/>
    </location>
</feature>
<accession>A0A1H8BYI5</accession>
<dbReference type="eggNOG" id="ENOG5031Y9W">
    <property type="taxonomic scope" value="Bacteria"/>
</dbReference>
<evidence type="ECO:0000259" key="2">
    <source>
        <dbReference type="Pfam" id="PF13401"/>
    </source>
</evidence>
<feature type="non-terminal residue" evidence="3">
    <location>
        <position position="614"/>
    </location>
</feature>
<evidence type="ECO:0000256" key="1">
    <source>
        <dbReference type="SAM" id="MobiDB-lite"/>
    </source>
</evidence>
<sequence>ADALLDAANAGAIVCVTGPAEAAAPAIDAACQAQNLPTTWVRPGPAKGRTQVVKALYTALNLDHLGPQPRALAATLDRISTELRRSNRLVIVADAHRLPTEALELLYGLWKPGGTESFPLILVGEDHLHNVLRRPALASLHSCVHIRHRLAPQPAPTPENHVSPAAPNTIPAQDNTAAPAGDLRAHLHRATENRSVLVVTGQNPDATAILTETLDAAAIQPARVQAMPLDQLVAGLFKQLSLGKRSPRDPATAVVKITAEMRRTPHPIVVEAAHNLPPDALRWLYLLWTSSAFPLVLVGDDERLGDLLAQPTLSGLRDGATIHQVVVSAPPPAPVTEPAGPDHLEPSVPSPSPAAAPVAEPIAEPAVVPEAEAAAHRAAVPTTLHEARAALPQLIKAATAGEPTPLARGTHHAVLTSPANATAAGWDLAGADVHGTADARKKLGDLIQAAALGRPQVLRRHVTPLAVLLPASPDGAPRPPAAPVAAAPVVAPAAVPASAADSAVPASAPATPAAVVPPVAAGPGAAVPPAAPASPAPAAVPAAPGAASVPAAAAAAPSPAPSAAPAPAPAAAAAPGPAAAPVPAASAAPAPAVSVPAVPAAAPAAPAAPSVSRR</sequence>
<organism evidence="3 4">
    <name type="scientific">Streptacidiphilus jiangxiensis</name>
    <dbReference type="NCBI Taxonomy" id="235985"/>
    <lineage>
        <taxon>Bacteria</taxon>
        <taxon>Bacillati</taxon>
        <taxon>Actinomycetota</taxon>
        <taxon>Actinomycetes</taxon>
        <taxon>Kitasatosporales</taxon>
        <taxon>Streptomycetaceae</taxon>
        <taxon>Streptacidiphilus</taxon>
    </lineage>
</organism>
<reference evidence="4" key="1">
    <citation type="submission" date="2016-10" db="EMBL/GenBank/DDBJ databases">
        <authorList>
            <person name="Varghese N."/>
        </authorList>
    </citation>
    <scope>NUCLEOTIDE SEQUENCE [LARGE SCALE GENOMIC DNA]</scope>
    <source>
        <strain evidence="4">DSM 45096 / BCRC 16803 / CGMCC 4.1857 / CIP 109030 / JCM 12277 / KCTC 19219 / NBRC 100920 / 33214</strain>
    </source>
</reference>
<dbReference type="InterPro" id="IPR049945">
    <property type="entry name" value="AAA_22"/>
</dbReference>
<feature type="domain" description="ORC1/DEAH AAA+ ATPase" evidence="2">
    <location>
        <begin position="46"/>
        <end position="132"/>
    </location>
</feature>
<dbReference type="EMBL" id="FOAZ01000086">
    <property type="protein sequence ID" value="SEM87214.1"/>
    <property type="molecule type" value="Genomic_DNA"/>
</dbReference>
<feature type="compositionally biased region" description="Pro residues" evidence="1">
    <location>
        <begin position="558"/>
        <end position="568"/>
    </location>
</feature>
<protein>
    <recommendedName>
        <fullName evidence="2">ORC1/DEAH AAA+ ATPase domain-containing protein</fullName>
    </recommendedName>
</protein>
<dbReference type="RefSeq" id="WP_342342569.1">
    <property type="nucleotide sequence ID" value="NZ_FOAZ01000086.1"/>
</dbReference>
<gene>
    <name evidence="3" type="ORF">SAMN05414137_1861</name>
</gene>
<feature type="compositionally biased region" description="Low complexity" evidence="1">
    <location>
        <begin position="569"/>
        <end position="586"/>
    </location>
</feature>
<dbReference type="Pfam" id="PF13401">
    <property type="entry name" value="AAA_22"/>
    <property type="match status" value="1"/>
</dbReference>
<keyword evidence="4" id="KW-1185">Reference proteome</keyword>